<evidence type="ECO:0000313" key="2">
    <source>
        <dbReference type="Proteomes" id="UP000198892"/>
    </source>
</evidence>
<proteinExistence type="predicted"/>
<organism evidence="1 2">
    <name type="scientific">Salibacterium halotolerans</name>
    <dbReference type="NCBI Taxonomy" id="1884432"/>
    <lineage>
        <taxon>Bacteria</taxon>
        <taxon>Bacillati</taxon>
        <taxon>Bacillota</taxon>
        <taxon>Bacilli</taxon>
        <taxon>Bacillales</taxon>
        <taxon>Bacillaceae</taxon>
    </lineage>
</organism>
<dbReference type="RefSeq" id="WP_093336541.1">
    <property type="nucleotide sequence ID" value="NZ_FOXD01000007.1"/>
</dbReference>
<dbReference type="STRING" id="1884432.SAMN05518683_10788"/>
<dbReference type="OrthoDB" id="2945239at2"/>
<protein>
    <submittedName>
        <fullName evidence="1">Uncharacterized protein</fullName>
    </submittedName>
</protein>
<evidence type="ECO:0000313" key="1">
    <source>
        <dbReference type="EMBL" id="SFP59306.1"/>
    </source>
</evidence>
<dbReference type="AlphaFoldDB" id="A0A1I5RN39"/>
<sequence length="162" mass="18872">MNEEPEHLQHAMQKSPGYSVQNYFNLVLGMLSTADNVTSADLLRMMKQNWKLVAVDQFSDIYQYVITLPVMMDESLKLFSAFPLPGERFQEHVEDVLLTGSMHYKEKRAEAWMFIHGTRAHKQHLLSRAVHILEQKFPDISWTLTAADPLSAERFSRRKYMP</sequence>
<name>A0A1I5RN39_9BACI</name>
<gene>
    <name evidence="1" type="ORF">SAMN05518683_10788</name>
</gene>
<reference evidence="2" key="1">
    <citation type="submission" date="2016-10" db="EMBL/GenBank/DDBJ databases">
        <authorList>
            <person name="Varghese N."/>
            <person name="Submissions S."/>
        </authorList>
    </citation>
    <scope>NUCLEOTIDE SEQUENCE [LARGE SCALE GENOMIC DNA]</scope>
    <source>
        <strain evidence="2">S7</strain>
    </source>
</reference>
<dbReference type="EMBL" id="FOXD01000007">
    <property type="protein sequence ID" value="SFP59306.1"/>
    <property type="molecule type" value="Genomic_DNA"/>
</dbReference>
<accession>A0A1I5RN39</accession>
<dbReference type="Proteomes" id="UP000198892">
    <property type="component" value="Unassembled WGS sequence"/>
</dbReference>
<keyword evidence="2" id="KW-1185">Reference proteome</keyword>